<evidence type="ECO:0000313" key="4">
    <source>
        <dbReference type="EMBL" id="MDQ8207295.1"/>
    </source>
</evidence>
<evidence type="ECO:0000256" key="1">
    <source>
        <dbReference type="ARBA" id="ARBA00023015"/>
    </source>
</evidence>
<dbReference type="InterPro" id="IPR050707">
    <property type="entry name" value="HTH_MetabolicPath_Reg"/>
</dbReference>
<feature type="domain" description="HTH iclR-type" evidence="3">
    <location>
        <begin position="11"/>
        <end position="73"/>
    </location>
</feature>
<dbReference type="InterPro" id="IPR036390">
    <property type="entry name" value="WH_DNA-bd_sf"/>
</dbReference>
<dbReference type="RefSeq" id="WP_308949429.1">
    <property type="nucleotide sequence ID" value="NZ_JARXHW010000012.1"/>
</dbReference>
<dbReference type="EMBL" id="JARXHW010000012">
    <property type="protein sequence ID" value="MDQ8207295.1"/>
    <property type="molecule type" value="Genomic_DNA"/>
</dbReference>
<dbReference type="Pfam" id="PF09339">
    <property type="entry name" value="HTH_IclR"/>
    <property type="match status" value="1"/>
</dbReference>
<keyword evidence="1" id="KW-0805">Transcription regulation</keyword>
<comment type="caution">
    <text evidence="4">The sequence shown here is derived from an EMBL/GenBank/DDBJ whole genome shotgun (WGS) entry which is preliminary data.</text>
</comment>
<sequence>MPKQASTKSALPALDRSLHILDQIVRSQGPLRYNELRERLSGIQDSSLSRILKALETYGYLHRDAELGYSITAKLRDWSPYLSEKKPDLATLAIKEIDQLAELAQESAAVVLLHDNCLRTQCSRTINEGIQVLGAGERLHFEADHAAAVAVLSALPAAQRKACLQSSYSRFPAKYSFKKIQSEMQQLSGVYIDRSQARPGICRAAKFFEHEQQVGAIFYCLTVDAFHSKSDCLISALSEAAMRLSGSTASPQNSSSSS</sequence>
<evidence type="ECO:0000259" key="3">
    <source>
        <dbReference type="PROSITE" id="PS51077"/>
    </source>
</evidence>
<name>A0ABU1AT09_9BACT</name>
<dbReference type="InterPro" id="IPR029016">
    <property type="entry name" value="GAF-like_dom_sf"/>
</dbReference>
<dbReference type="PANTHER" id="PTHR30136:SF24">
    <property type="entry name" value="HTH-TYPE TRANSCRIPTIONAL REPRESSOR ALLR"/>
    <property type="match status" value="1"/>
</dbReference>
<evidence type="ECO:0000313" key="5">
    <source>
        <dbReference type="Proteomes" id="UP001225316"/>
    </source>
</evidence>
<reference evidence="4 5" key="1">
    <citation type="submission" date="2023-04" db="EMBL/GenBank/DDBJ databases">
        <title>A novel bacteria isolated from coastal sediment.</title>
        <authorList>
            <person name="Liu X.-J."/>
            <person name="Du Z.-J."/>
        </authorList>
    </citation>
    <scope>NUCLEOTIDE SEQUENCE [LARGE SCALE GENOMIC DNA]</scope>
    <source>
        <strain evidence="4 5">SDUM461003</strain>
    </source>
</reference>
<dbReference type="Gene3D" id="1.10.10.10">
    <property type="entry name" value="Winged helix-like DNA-binding domain superfamily/Winged helix DNA-binding domain"/>
    <property type="match status" value="1"/>
</dbReference>
<protein>
    <submittedName>
        <fullName evidence="4">Helix-turn-helix domain-containing protein</fullName>
    </submittedName>
</protein>
<gene>
    <name evidence="4" type="ORF">QEH52_07235</name>
</gene>
<dbReference type="PANTHER" id="PTHR30136">
    <property type="entry name" value="HELIX-TURN-HELIX TRANSCRIPTIONAL REGULATOR, ICLR FAMILY"/>
    <property type="match status" value="1"/>
</dbReference>
<dbReference type="PROSITE" id="PS51077">
    <property type="entry name" value="HTH_ICLR"/>
    <property type="match status" value="1"/>
</dbReference>
<dbReference type="Gene3D" id="3.30.450.40">
    <property type="match status" value="1"/>
</dbReference>
<accession>A0ABU1AT09</accession>
<dbReference type="Proteomes" id="UP001225316">
    <property type="component" value="Unassembled WGS sequence"/>
</dbReference>
<evidence type="ECO:0000256" key="2">
    <source>
        <dbReference type="ARBA" id="ARBA00023163"/>
    </source>
</evidence>
<dbReference type="InterPro" id="IPR005471">
    <property type="entry name" value="Tscrpt_reg_IclR_N"/>
</dbReference>
<proteinExistence type="predicted"/>
<organism evidence="4 5">
    <name type="scientific">Thalassobacterium maritimum</name>
    <dbReference type="NCBI Taxonomy" id="3041265"/>
    <lineage>
        <taxon>Bacteria</taxon>
        <taxon>Pseudomonadati</taxon>
        <taxon>Verrucomicrobiota</taxon>
        <taxon>Opitutia</taxon>
        <taxon>Puniceicoccales</taxon>
        <taxon>Coraliomargaritaceae</taxon>
        <taxon>Thalassobacterium</taxon>
    </lineage>
</organism>
<keyword evidence="5" id="KW-1185">Reference proteome</keyword>
<dbReference type="InterPro" id="IPR036388">
    <property type="entry name" value="WH-like_DNA-bd_sf"/>
</dbReference>
<dbReference type="SUPFAM" id="SSF46785">
    <property type="entry name" value="Winged helix' DNA-binding domain"/>
    <property type="match status" value="1"/>
</dbReference>
<keyword evidence="2" id="KW-0804">Transcription</keyword>